<feature type="transmembrane region" description="Helical" evidence="6">
    <location>
        <begin position="93"/>
        <end position="119"/>
    </location>
</feature>
<dbReference type="InterPro" id="IPR018499">
    <property type="entry name" value="Tetraspanin/Peripherin"/>
</dbReference>
<evidence type="ECO:0000256" key="1">
    <source>
        <dbReference type="ARBA" id="ARBA00004141"/>
    </source>
</evidence>
<feature type="compositionally biased region" description="Polar residues" evidence="5">
    <location>
        <begin position="371"/>
        <end position="380"/>
    </location>
</feature>
<keyword evidence="8" id="KW-1185">Reference proteome</keyword>
<evidence type="ECO:0000313" key="8">
    <source>
        <dbReference type="Proteomes" id="UP000549394"/>
    </source>
</evidence>
<reference evidence="7 8" key="1">
    <citation type="submission" date="2020-08" db="EMBL/GenBank/DDBJ databases">
        <authorList>
            <person name="Hejnol A."/>
        </authorList>
    </citation>
    <scope>NUCLEOTIDE SEQUENCE [LARGE SCALE GENOMIC DNA]</scope>
</reference>
<sequence length="380" mass="43335">MKLCKGDSEKITSGIFIILNVLICIFGILLTTFSLIILHDDDDFKIEIQCDNAKEHHDNLEIGCLVLTAAGTLFFMISILGVVTAIIKYKFYLLVYVIGVIIAIILLIIGIVLSHSLFYKKITNCMNKKLVVGIQDDFIGSAYTYKLLPATDDVSLNWEQIFRNFGCCGLDSYKDFQKDNYKWSNKWNNDYRLINSSVNSTNNKIQLYGKIPIGCCKVKNDVWGHNTTFVNVLDCLTNPNSDNAHLNGCQEDMEKYRKKESLILIIFSIFEIFIALAALFCAFFLFYKARTSTSKVSPAPSPIPSATVRKSSKILVQNETTETYTNPVKMDTEREEPVEDDKEKKKRKKDKKKKKKKKKKKSEEELPKIRGSNNTEQFDA</sequence>
<keyword evidence="2 6" id="KW-0812">Transmembrane</keyword>
<dbReference type="EMBL" id="CAJFCJ010000011">
    <property type="protein sequence ID" value="CAD5119992.1"/>
    <property type="molecule type" value="Genomic_DNA"/>
</dbReference>
<accession>A0A7I8VUL4</accession>
<feature type="region of interest" description="Disordered" evidence="5">
    <location>
        <begin position="319"/>
        <end position="380"/>
    </location>
</feature>
<dbReference type="AlphaFoldDB" id="A0A7I8VUL4"/>
<comment type="caution">
    <text evidence="7">The sequence shown here is derived from an EMBL/GenBank/DDBJ whole genome shotgun (WGS) entry which is preliminary data.</text>
</comment>
<evidence type="ECO:0000256" key="2">
    <source>
        <dbReference type="ARBA" id="ARBA00022692"/>
    </source>
</evidence>
<evidence type="ECO:0000313" key="7">
    <source>
        <dbReference type="EMBL" id="CAD5119992.1"/>
    </source>
</evidence>
<dbReference type="PANTHER" id="PTHR19282:SF556">
    <property type="entry name" value="TETRASPANIN"/>
    <property type="match status" value="1"/>
</dbReference>
<evidence type="ECO:0000256" key="6">
    <source>
        <dbReference type="SAM" id="Phobius"/>
    </source>
</evidence>
<organism evidence="7 8">
    <name type="scientific">Dimorphilus gyrociliatus</name>
    <dbReference type="NCBI Taxonomy" id="2664684"/>
    <lineage>
        <taxon>Eukaryota</taxon>
        <taxon>Metazoa</taxon>
        <taxon>Spiralia</taxon>
        <taxon>Lophotrochozoa</taxon>
        <taxon>Annelida</taxon>
        <taxon>Polychaeta</taxon>
        <taxon>Polychaeta incertae sedis</taxon>
        <taxon>Dinophilidae</taxon>
        <taxon>Dimorphilus</taxon>
    </lineage>
</organism>
<dbReference type="PANTHER" id="PTHR19282">
    <property type="entry name" value="TETRASPANIN"/>
    <property type="match status" value="1"/>
</dbReference>
<protein>
    <submittedName>
        <fullName evidence="7">DgyrCDS8575</fullName>
    </submittedName>
</protein>
<feature type="transmembrane region" description="Helical" evidence="6">
    <location>
        <begin position="59"/>
        <end position="87"/>
    </location>
</feature>
<dbReference type="GO" id="GO:0016020">
    <property type="term" value="C:membrane"/>
    <property type="evidence" value="ECO:0007669"/>
    <property type="project" value="UniProtKB-SubCell"/>
</dbReference>
<dbReference type="Proteomes" id="UP000549394">
    <property type="component" value="Unassembled WGS sequence"/>
</dbReference>
<evidence type="ECO:0000256" key="4">
    <source>
        <dbReference type="ARBA" id="ARBA00023136"/>
    </source>
</evidence>
<dbReference type="OrthoDB" id="6279736at2759"/>
<keyword evidence="3 6" id="KW-1133">Transmembrane helix</keyword>
<evidence type="ECO:0000256" key="5">
    <source>
        <dbReference type="SAM" id="MobiDB-lite"/>
    </source>
</evidence>
<gene>
    <name evidence="7" type="ORF">DGYR_LOCUS8156</name>
</gene>
<name>A0A7I8VUL4_9ANNE</name>
<keyword evidence="4 6" id="KW-0472">Membrane</keyword>
<evidence type="ECO:0000256" key="3">
    <source>
        <dbReference type="ARBA" id="ARBA00022989"/>
    </source>
</evidence>
<dbReference type="Pfam" id="PF00335">
    <property type="entry name" value="Tetraspanin"/>
    <property type="match status" value="1"/>
</dbReference>
<comment type="subcellular location">
    <subcellularLocation>
        <location evidence="1">Membrane</location>
        <topology evidence="1">Multi-pass membrane protein</topology>
    </subcellularLocation>
</comment>
<feature type="compositionally biased region" description="Basic residues" evidence="5">
    <location>
        <begin position="344"/>
        <end position="360"/>
    </location>
</feature>
<proteinExistence type="predicted"/>
<feature type="transmembrane region" description="Helical" evidence="6">
    <location>
        <begin position="15"/>
        <end position="38"/>
    </location>
</feature>
<feature type="transmembrane region" description="Helical" evidence="6">
    <location>
        <begin position="262"/>
        <end position="287"/>
    </location>
</feature>